<evidence type="ECO:0000313" key="2">
    <source>
        <dbReference type="EMBL" id="GKV39893.1"/>
    </source>
</evidence>
<keyword evidence="1" id="KW-1133">Transmembrane helix</keyword>
<accession>A0AAV5LR02</accession>
<dbReference type="InterPro" id="IPR036259">
    <property type="entry name" value="MFS_trans_sf"/>
</dbReference>
<dbReference type="EMBL" id="BPVZ01000137">
    <property type="protein sequence ID" value="GKV39893.1"/>
    <property type="molecule type" value="Genomic_DNA"/>
</dbReference>
<dbReference type="SUPFAM" id="SSF103473">
    <property type="entry name" value="MFS general substrate transporter"/>
    <property type="match status" value="1"/>
</dbReference>
<feature type="transmembrane region" description="Helical" evidence="1">
    <location>
        <begin position="169"/>
        <end position="190"/>
    </location>
</feature>
<feature type="transmembrane region" description="Helical" evidence="1">
    <location>
        <begin position="105"/>
        <end position="122"/>
    </location>
</feature>
<organism evidence="2 3">
    <name type="scientific">Rubroshorea leprosula</name>
    <dbReference type="NCBI Taxonomy" id="152421"/>
    <lineage>
        <taxon>Eukaryota</taxon>
        <taxon>Viridiplantae</taxon>
        <taxon>Streptophyta</taxon>
        <taxon>Embryophyta</taxon>
        <taxon>Tracheophyta</taxon>
        <taxon>Spermatophyta</taxon>
        <taxon>Magnoliopsida</taxon>
        <taxon>eudicotyledons</taxon>
        <taxon>Gunneridae</taxon>
        <taxon>Pentapetalae</taxon>
        <taxon>rosids</taxon>
        <taxon>malvids</taxon>
        <taxon>Malvales</taxon>
        <taxon>Dipterocarpaceae</taxon>
        <taxon>Rubroshorea</taxon>
    </lineage>
</organism>
<comment type="caution">
    <text evidence="2">The sequence shown here is derived from an EMBL/GenBank/DDBJ whole genome shotgun (WGS) entry which is preliminary data.</text>
</comment>
<evidence type="ECO:0000313" key="3">
    <source>
        <dbReference type="Proteomes" id="UP001054252"/>
    </source>
</evidence>
<gene>
    <name evidence="2" type="ORF">SLEP1_g47593</name>
</gene>
<feature type="transmembrane region" description="Helical" evidence="1">
    <location>
        <begin position="232"/>
        <end position="252"/>
    </location>
</feature>
<keyword evidence="3" id="KW-1185">Reference proteome</keyword>
<name>A0AAV5LR02_9ROSI</name>
<reference evidence="2 3" key="1">
    <citation type="journal article" date="2021" name="Commun. Biol.">
        <title>The genome of Shorea leprosula (Dipterocarpaceae) highlights the ecological relevance of drought in aseasonal tropical rainforests.</title>
        <authorList>
            <person name="Ng K.K.S."/>
            <person name="Kobayashi M.J."/>
            <person name="Fawcett J.A."/>
            <person name="Hatakeyama M."/>
            <person name="Paape T."/>
            <person name="Ng C.H."/>
            <person name="Ang C.C."/>
            <person name="Tnah L.H."/>
            <person name="Lee C.T."/>
            <person name="Nishiyama T."/>
            <person name="Sese J."/>
            <person name="O'Brien M.J."/>
            <person name="Copetti D."/>
            <person name="Mohd Noor M.I."/>
            <person name="Ong R.C."/>
            <person name="Putra M."/>
            <person name="Sireger I.Z."/>
            <person name="Indrioko S."/>
            <person name="Kosugi Y."/>
            <person name="Izuno A."/>
            <person name="Isagi Y."/>
            <person name="Lee S.L."/>
            <person name="Shimizu K.K."/>
        </authorList>
    </citation>
    <scope>NUCLEOTIDE SEQUENCE [LARGE SCALE GENOMIC DNA]</scope>
    <source>
        <strain evidence="2">214</strain>
    </source>
</reference>
<keyword evidence="1" id="KW-0472">Membrane</keyword>
<protein>
    <submittedName>
        <fullName evidence="2">Uncharacterized protein</fullName>
    </submittedName>
</protein>
<dbReference type="AlphaFoldDB" id="A0AAV5LR02"/>
<dbReference type="Gene3D" id="1.20.1250.20">
    <property type="entry name" value="MFS general substrate transporter like domains"/>
    <property type="match status" value="1"/>
</dbReference>
<sequence>MSSIDGIFYWGLALLSVDMSAEQYMKEFLSDQLTVNQSEQVIDQLAVDQSVLVIDQLAVDQSEQVIDQLAVNQSKQGINQLAVNQLEQGIDDANKTNNRIDAWTFIARFAGAVLGGVLLSDSSKSKQLYIPAIFVGIGSIFCYSYSICYKVSLGDHKGQKHELRPLLKYLPLWAPFLIYYVVDAAGSAFFDYEAYLYIIEKFSGIIISRLIGYVITKFCSKVNQQVQQRIRLANIIFGMLVCFLLCIDTWHVQAKRKSEGSFTFTLQFILLGIMKQMVKEMLGEYFCDQVPDKSLHHLEFTFNSFVEGMGRLLAVVSILVFRNWIGETVNNSHLDKYFRTLAFMSLCALLMFVYLSNTCYLKKETKDHDDYLKKLEEGSLSPAARPDLDSSRPSVNRDYWSIVKG</sequence>
<feature type="transmembrane region" description="Helical" evidence="1">
    <location>
        <begin position="202"/>
        <end position="220"/>
    </location>
</feature>
<feature type="transmembrane region" description="Helical" evidence="1">
    <location>
        <begin position="128"/>
        <end position="148"/>
    </location>
</feature>
<proteinExistence type="predicted"/>
<feature type="transmembrane region" description="Helical" evidence="1">
    <location>
        <begin position="337"/>
        <end position="355"/>
    </location>
</feature>
<evidence type="ECO:0000256" key="1">
    <source>
        <dbReference type="SAM" id="Phobius"/>
    </source>
</evidence>
<keyword evidence="1" id="KW-0812">Transmembrane</keyword>
<dbReference type="Proteomes" id="UP001054252">
    <property type="component" value="Unassembled WGS sequence"/>
</dbReference>